<evidence type="ECO:0000256" key="1">
    <source>
        <dbReference type="ARBA" id="ARBA00022679"/>
    </source>
</evidence>
<reference evidence="4 5" key="1">
    <citation type="journal article" date="2019" name="Mol. Ecol. Resour.">
        <title>Improving Illumina assemblies with Hi-C and long reads: an example with the North African dromedary.</title>
        <authorList>
            <person name="Elbers J.P."/>
            <person name="Rogers M.F."/>
            <person name="Perelman P.L."/>
            <person name="Proskuryakova A.A."/>
            <person name="Serdyukova N.A."/>
            <person name="Johnson W.E."/>
            <person name="Horin P."/>
            <person name="Corander J."/>
            <person name="Murphy D."/>
            <person name="Burger P.A."/>
        </authorList>
    </citation>
    <scope>NUCLEOTIDE SEQUENCE [LARGE SCALE GENOMIC DNA]</scope>
    <source>
        <strain evidence="4">Drom800</strain>
        <tissue evidence="4">Blood</tissue>
    </source>
</reference>
<dbReference type="Proteomes" id="UP000299084">
    <property type="component" value="Unassembled WGS sequence"/>
</dbReference>
<evidence type="ECO:0000256" key="2">
    <source>
        <dbReference type="ARBA" id="ARBA00023253"/>
    </source>
</evidence>
<evidence type="ECO:0000313" key="5">
    <source>
        <dbReference type="Proteomes" id="UP000299084"/>
    </source>
</evidence>
<gene>
    <name evidence="4" type="ORF">Cadr_000031032</name>
</gene>
<dbReference type="PANTHER" id="PTHR13398:SF0">
    <property type="entry name" value="GDP-FUCOSE PROTEIN O-FUCOSYLTRANSFERASE 2"/>
    <property type="match status" value="1"/>
</dbReference>
<proteinExistence type="predicted"/>
<accession>A0A5N4C0F4</accession>
<feature type="non-terminal residue" evidence="4">
    <location>
        <position position="188"/>
    </location>
</feature>
<dbReference type="Gene3D" id="3.40.50.11340">
    <property type="match status" value="2"/>
</dbReference>
<keyword evidence="4" id="KW-0328">Glycosyltransferase</keyword>
<keyword evidence="1 4" id="KW-0808">Transferase</keyword>
<dbReference type="InterPro" id="IPR045130">
    <property type="entry name" value="OFUT2-like"/>
</dbReference>
<dbReference type="GO" id="GO:0046922">
    <property type="term" value="F:peptide-O-fucosyltransferase activity"/>
    <property type="evidence" value="ECO:0007669"/>
    <property type="project" value="InterPro"/>
</dbReference>
<keyword evidence="3" id="KW-0119">Carbohydrate metabolism</keyword>
<organism evidence="4 5">
    <name type="scientific">Camelus dromedarius</name>
    <name type="common">Dromedary</name>
    <name type="synonym">Arabian camel</name>
    <dbReference type="NCBI Taxonomy" id="9838"/>
    <lineage>
        <taxon>Eukaryota</taxon>
        <taxon>Metazoa</taxon>
        <taxon>Chordata</taxon>
        <taxon>Craniata</taxon>
        <taxon>Vertebrata</taxon>
        <taxon>Euteleostomi</taxon>
        <taxon>Mammalia</taxon>
        <taxon>Eutheria</taxon>
        <taxon>Laurasiatheria</taxon>
        <taxon>Artiodactyla</taxon>
        <taxon>Tylopoda</taxon>
        <taxon>Camelidae</taxon>
        <taxon>Camelus</taxon>
    </lineage>
</organism>
<dbReference type="PANTHER" id="PTHR13398">
    <property type="entry name" value="GDP-FUCOSE PROTEIN O-FUCOSYLTRANSFERASE 2"/>
    <property type="match status" value="1"/>
</dbReference>
<evidence type="ECO:0000313" key="4">
    <source>
        <dbReference type="EMBL" id="KAB1252351.1"/>
    </source>
</evidence>
<dbReference type="EMBL" id="JWIN03000041">
    <property type="protein sequence ID" value="KAB1252351.1"/>
    <property type="molecule type" value="Genomic_DNA"/>
</dbReference>
<dbReference type="AlphaFoldDB" id="A0A5N4C0F4"/>
<name>A0A5N4C0F4_CAMDR</name>
<keyword evidence="5" id="KW-1185">Reference proteome</keyword>
<dbReference type="GO" id="GO:0006004">
    <property type="term" value="P:fucose metabolic process"/>
    <property type="evidence" value="ECO:0007669"/>
    <property type="project" value="UniProtKB-KW"/>
</dbReference>
<keyword evidence="2" id="KW-0294">Fucose metabolism</keyword>
<evidence type="ECO:0000256" key="3">
    <source>
        <dbReference type="ARBA" id="ARBA00023277"/>
    </source>
</evidence>
<comment type="caution">
    <text evidence="4">The sequence shown here is derived from an EMBL/GenBank/DDBJ whole genome shotgun (WGS) entry which is preliminary data.</text>
</comment>
<protein>
    <submittedName>
        <fullName evidence="4">GDP-fucose protein O-fucosyltransferase 2</fullName>
    </submittedName>
</protein>
<sequence>MCCAGIPVVSVLSKPGFLCRGLAPKTRSPLLPARYLLCDVNPPEGFSLRRGVCIHITFFLKTLLKMVELVLVLPPWGRLYHWQSLDIHQVRIPLYLLCDVNPPEGFSLHMGVCIHIAFLLKTLLKMEGSVLVLPPWGRRYHWQSLDIHQVRIPLSDFFDLSSLNINIPDTEYAQFTAGEMVIVSLGPD</sequence>